<dbReference type="Pfam" id="PF03334">
    <property type="entry name" value="PhaG_MnhG_YufB"/>
    <property type="match status" value="1"/>
</dbReference>
<dbReference type="NCBIfam" id="TIGR01300">
    <property type="entry name" value="CPA3_mnhG_phaG"/>
    <property type="match status" value="1"/>
</dbReference>
<dbReference type="NCBIfam" id="NF009314">
    <property type="entry name" value="PRK12674.1-2"/>
    <property type="match status" value="1"/>
</dbReference>
<proteinExistence type="inferred from homology"/>
<feature type="region of interest" description="Disordered" evidence="4">
    <location>
        <begin position="126"/>
        <end position="157"/>
    </location>
</feature>
<organism evidence="6">
    <name type="scientific">Alkalihalobacillus alcalophilus ATCC 27647 = CGMCC 1.3604</name>
    <dbReference type="NCBI Taxonomy" id="1218173"/>
    <lineage>
        <taxon>Bacteria</taxon>
        <taxon>Bacillati</taxon>
        <taxon>Bacillota</taxon>
        <taxon>Bacilli</taxon>
        <taxon>Bacillales</taxon>
        <taxon>Bacillaceae</taxon>
        <taxon>Alkalihalobacillus</taxon>
    </lineage>
</organism>
<keyword evidence="5" id="KW-0472">Membrane</keyword>
<dbReference type="InterPro" id="IPR005133">
    <property type="entry name" value="PhaG_MnhG_YufB"/>
</dbReference>
<dbReference type="GO" id="GO:0016020">
    <property type="term" value="C:membrane"/>
    <property type="evidence" value="ECO:0007669"/>
    <property type="project" value="UniProtKB-SubCell"/>
</dbReference>
<dbReference type="PANTHER" id="PTHR34703">
    <property type="entry name" value="ANTIPORTER SUBUNIT MNHG2-RELATED"/>
    <property type="match status" value="1"/>
</dbReference>
<dbReference type="GO" id="GO:0015385">
    <property type="term" value="F:sodium:proton antiporter activity"/>
    <property type="evidence" value="ECO:0007669"/>
    <property type="project" value="TreeGrafter"/>
</dbReference>
<feature type="transmembrane region" description="Helical" evidence="5">
    <location>
        <begin position="72"/>
        <end position="92"/>
    </location>
</feature>
<reference evidence="6" key="1">
    <citation type="submission" date="2012-07" db="EMBL/GenBank/DDBJ databases">
        <title>A Draft Genome for Bacillus alcalophilus strain ATCC 27647.</title>
        <authorList>
            <person name="Attie O."/>
            <person name="Jayaprakash A."/>
            <person name="Sachidanandam R."/>
            <person name="Shah H."/>
            <person name="Paulsen I."/>
            <person name="Morino M."/>
            <person name="Ito M."/>
            <person name="Krulwich T."/>
        </authorList>
    </citation>
    <scope>NUCLEOTIDE SEQUENCE</scope>
    <source>
        <strain evidence="6">ATCC 27647</strain>
    </source>
</reference>
<feature type="non-terminal residue" evidence="6">
    <location>
        <position position="1"/>
    </location>
</feature>
<evidence type="ECO:0000256" key="3">
    <source>
        <dbReference type="ARBA" id="ARBA00022449"/>
    </source>
</evidence>
<evidence type="ECO:0000313" key="6">
    <source>
        <dbReference type="EMBL" id="AFV25927.1"/>
    </source>
</evidence>
<name>K4MW60_ALKAL</name>
<evidence type="ECO:0000256" key="4">
    <source>
        <dbReference type="SAM" id="MobiDB-lite"/>
    </source>
</evidence>
<keyword evidence="3" id="KW-0050">Antiport</keyword>
<keyword evidence="3" id="KW-0813">Transport</keyword>
<sequence length="157" mass="17828">VLFLNGNVTIDILVGLFVVLGAFISFVTMVGLIRLPDTYTRAHAASKSATLGVLLILIATLIFFFPEYGFDARIILGIIFVFISSPVSGHLISRAAYFSNVPQWEHAVRDDLKEVLQKRKQRYEMQLSKKKGEEGKKMKELERRKREEEEVNKPENG</sequence>
<comment type="subcellular location">
    <subcellularLocation>
        <location evidence="1">Membrane</location>
        <topology evidence="1">Multi-pass membrane protein</topology>
    </subcellularLocation>
</comment>
<evidence type="ECO:0000256" key="5">
    <source>
        <dbReference type="SAM" id="Phobius"/>
    </source>
</evidence>
<dbReference type="AlphaFoldDB" id="K4MW60"/>
<comment type="similarity">
    <text evidence="2">Belongs to the CPA3 antiporters (TC 2.A.63) subunit G family.</text>
</comment>
<gene>
    <name evidence="6" type="ORF">BalcAV3521</name>
</gene>
<keyword evidence="5" id="KW-0812">Transmembrane</keyword>
<protein>
    <submittedName>
        <fullName evidence="6">Multicomponent sodium ion:proton antiporter transporter</fullName>
    </submittedName>
</protein>
<keyword evidence="5" id="KW-1133">Transmembrane helix</keyword>
<feature type="transmembrane region" description="Helical" evidence="5">
    <location>
        <begin position="45"/>
        <end position="66"/>
    </location>
</feature>
<feature type="compositionally biased region" description="Basic and acidic residues" evidence="4">
    <location>
        <begin position="130"/>
        <end position="157"/>
    </location>
</feature>
<dbReference type="EMBL" id="JX399504">
    <property type="protein sequence ID" value="AFV25927.1"/>
    <property type="molecule type" value="Genomic_DNA"/>
</dbReference>
<feature type="transmembrane region" description="Helical" evidence="5">
    <location>
        <begin position="12"/>
        <end position="33"/>
    </location>
</feature>
<evidence type="ECO:0000256" key="1">
    <source>
        <dbReference type="ARBA" id="ARBA00004141"/>
    </source>
</evidence>
<evidence type="ECO:0000256" key="2">
    <source>
        <dbReference type="ARBA" id="ARBA00008404"/>
    </source>
</evidence>
<dbReference type="PANTHER" id="PTHR34703:SF1">
    <property type="entry name" value="ANTIPORTER SUBUNIT MNHG2-RELATED"/>
    <property type="match status" value="1"/>
</dbReference>
<accession>K4MW60</accession>